<evidence type="ECO:0000313" key="2">
    <source>
        <dbReference type="Proteomes" id="UP000287224"/>
    </source>
</evidence>
<dbReference type="Proteomes" id="UP000287224">
    <property type="component" value="Unassembled WGS sequence"/>
</dbReference>
<proteinExistence type="predicted"/>
<evidence type="ECO:0000313" key="1">
    <source>
        <dbReference type="EMBL" id="GCE07585.1"/>
    </source>
</evidence>
<name>A0A401ZL61_9CHLR</name>
<reference evidence="2" key="1">
    <citation type="submission" date="2018-12" db="EMBL/GenBank/DDBJ databases">
        <title>Tengunoibacter tsumagoiensis gen. nov., sp. nov., Dictyobacter kobayashii sp. nov., D. alpinus sp. nov., and D. joshuensis sp. nov. and description of Dictyobacteraceae fam. nov. within the order Ktedonobacterales isolated from Tengu-no-mugimeshi.</title>
        <authorList>
            <person name="Wang C.M."/>
            <person name="Zheng Y."/>
            <person name="Sakai Y."/>
            <person name="Toyoda A."/>
            <person name="Minakuchi Y."/>
            <person name="Abe K."/>
            <person name="Yokota A."/>
            <person name="Yabe S."/>
        </authorList>
    </citation>
    <scope>NUCLEOTIDE SEQUENCE [LARGE SCALE GENOMIC DNA]</scope>
    <source>
        <strain evidence="2">S-27</strain>
    </source>
</reference>
<sequence length="61" mass="7148">MDEKASGSGDEDCIEGVDCVMLKTDPFSMLSKYCMFIPKVSREEAWNRFFFRLPDDMDRAW</sequence>
<dbReference type="EMBL" id="BIFQ01000001">
    <property type="protein sequence ID" value="GCE07585.1"/>
    <property type="molecule type" value="Genomic_DNA"/>
</dbReference>
<protein>
    <submittedName>
        <fullName evidence="1">Uncharacterized protein</fullName>
    </submittedName>
</protein>
<accession>A0A401ZL61</accession>
<gene>
    <name evidence="1" type="ORF">KDAU_49140</name>
</gene>
<dbReference type="RefSeq" id="WP_162511797.1">
    <property type="nucleotide sequence ID" value="NZ_BIFQ01000001.1"/>
</dbReference>
<dbReference type="AlphaFoldDB" id="A0A401ZL61"/>
<organism evidence="1 2">
    <name type="scientific">Dictyobacter aurantiacus</name>
    <dbReference type="NCBI Taxonomy" id="1936993"/>
    <lineage>
        <taxon>Bacteria</taxon>
        <taxon>Bacillati</taxon>
        <taxon>Chloroflexota</taxon>
        <taxon>Ktedonobacteria</taxon>
        <taxon>Ktedonobacterales</taxon>
        <taxon>Dictyobacteraceae</taxon>
        <taxon>Dictyobacter</taxon>
    </lineage>
</organism>
<keyword evidence="2" id="KW-1185">Reference proteome</keyword>
<comment type="caution">
    <text evidence="1">The sequence shown here is derived from an EMBL/GenBank/DDBJ whole genome shotgun (WGS) entry which is preliminary data.</text>
</comment>